<dbReference type="InterPro" id="IPR053707">
    <property type="entry name" value="UPF0637_domain_sf"/>
</dbReference>
<dbReference type="SUPFAM" id="SSF142913">
    <property type="entry name" value="YktB/PF0168-like"/>
    <property type="match status" value="1"/>
</dbReference>
<name>A0A3G3K4W1_9BACL</name>
<accession>A0A3G3K4W1</accession>
<sequence>MEAEGLEGRMKAIIGTVRPKLEALGAELAPMLSRLCGEEMTAHVAKHARRSVNPPADTWVAWSSNPRGYKMHPHFQVGIWPTHVFLQFAIIYECPDKTVFAENALRELASVRRAVPDGYVWSKDHMVPEGTPHGRLTDEELSDWLRRLKTVKAAEITCGIHLPPDNPVLKDGEAFLRKAEETFAVLLPLYRMASGT</sequence>
<dbReference type="EMBL" id="CP033433">
    <property type="protein sequence ID" value="AYQ75488.1"/>
    <property type="molecule type" value="Genomic_DNA"/>
</dbReference>
<dbReference type="Proteomes" id="UP000269097">
    <property type="component" value="Chromosome"/>
</dbReference>
<dbReference type="Pfam" id="PF06335">
    <property type="entry name" value="DUF1054"/>
    <property type="match status" value="1"/>
</dbReference>
<protein>
    <submittedName>
        <fullName evidence="1">DUF1054 domain-containing protein</fullName>
    </submittedName>
</protein>
<reference evidence="1 2" key="1">
    <citation type="submission" date="2018-10" db="EMBL/GenBank/DDBJ databases">
        <title>Genome Sequence of Cohnella sp.</title>
        <authorList>
            <person name="Srinivasan S."/>
            <person name="Kim M.K."/>
        </authorList>
    </citation>
    <scope>NUCLEOTIDE SEQUENCE [LARGE SCALE GENOMIC DNA]</scope>
    <source>
        <strain evidence="1 2">18JY8-7</strain>
    </source>
</reference>
<evidence type="ECO:0000313" key="1">
    <source>
        <dbReference type="EMBL" id="AYQ75488.1"/>
    </source>
</evidence>
<gene>
    <name evidence="1" type="ORF">EAV92_04280</name>
</gene>
<proteinExistence type="predicted"/>
<evidence type="ECO:0000313" key="2">
    <source>
        <dbReference type="Proteomes" id="UP000269097"/>
    </source>
</evidence>
<keyword evidence="2" id="KW-1185">Reference proteome</keyword>
<organism evidence="1 2">
    <name type="scientific">Cohnella candidum</name>
    <dbReference type="NCBI Taxonomy" id="2674991"/>
    <lineage>
        <taxon>Bacteria</taxon>
        <taxon>Bacillati</taxon>
        <taxon>Bacillota</taxon>
        <taxon>Bacilli</taxon>
        <taxon>Bacillales</taxon>
        <taxon>Paenibacillaceae</taxon>
        <taxon>Cohnella</taxon>
    </lineage>
</organism>
<dbReference type="PIRSF" id="PIRSF021332">
    <property type="entry name" value="DUF1054"/>
    <property type="match status" value="1"/>
</dbReference>
<dbReference type="AlphaFoldDB" id="A0A3G3K4W1"/>
<dbReference type="InterPro" id="IPR009403">
    <property type="entry name" value="UPF0637"/>
</dbReference>
<dbReference type="KEGG" id="coh:EAV92_04280"/>
<dbReference type="Gene3D" id="3.30.930.20">
    <property type="entry name" value="Protein of unknown function DUF1054"/>
    <property type="match status" value="1"/>
</dbReference>